<dbReference type="InterPro" id="IPR036249">
    <property type="entry name" value="Thioredoxin-like_sf"/>
</dbReference>
<accession>A0A2L2T707</accession>
<dbReference type="RefSeq" id="XP_025590351.1">
    <property type="nucleotide sequence ID" value="XM_025731314.1"/>
</dbReference>
<evidence type="ECO:0000313" key="6">
    <source>
        <dbReference type="Proteomes" id="UP000245910"/>
    </source>
</evidence>
<dbReference type="PANTHER" id="PTHR46115">
    <property type="entry name" value="THIOREDOXIN-LIKE PROTEIN 1"/>
    <property type="match status" value="1"/>
</dbReference>
<evidence type="ECO:0000259" key="4">
    <source>
        <dbReference type="PROSITE" id="PS51352"/>
    </source>
</evidence>
<dbReference type="CDD" id="cd02947">
    <property type="entry name" value="TRX_family"/>
    <property type="match status" value="1"/>
</dbReference>
<evidence type="ECO:0000313" key="5">
    <source>
        <dbReference type="EMBL" id="CEI66634.1"/>
    </source>
</evidence>
<reference evidence="6" key="1">
    <citation type="submission" date="2014-10" db="EMBL/GenBank/DDBJ databases">
        <authorList>
            <person name="King R."/>
        </authorList>
    </citation>
    <scope>NUCLEOTIDE SEQUENCE [LARGE SCALE GENOMIC DNA]</scope>
    <source>
        <strain evidence="6">A3/5</strain>
    </source>
</reference>
<keyword evidence="6" id="KW-1185">Reference proteome</keyword>
<dbReference type="Proteomes" id="UP000245910">
    <property type="component" value="Chromosome I"/>
</dbReference>
<dbReference type="KEGG" id="fvn:FVRRES_03146"/>
<keyword evidence="2" id="KW-1015">Disulfide bond</keyword>
<feature type="compositionally biased region" description="Basic and acidic residues" evidence="3">
    <location>
        <begin position="116"/>
        <end position="135"/>
    </location>
</feature>
<sequence>MAAPSDSVVVEITSKAQFDELVKKTPYVALQASASWCGPCKAISPIFKKQAAEHTSEKFAFAKFDTDDVPDLAFEMGIRSIPAFFFFENGDKDSDLMGAVPPKLTAAIGGYAKKAKGGDEEKPAEDNTLKTDENF</sequence>
<comment type="similarity">
    <text evidence="1">Belongs to the thioredoxin family.</text>
</comment>
<dbReference type="Gene3D" id="3.40.30.10">
    <property type="entry name" value="Glutaredoxin"/>
    <property type="match status" value="1"/>
</dbReference>
<dbReference type="GeneID" id="37254787"/>
<dbReference type="OrthoDB" id="10263751at2759"/>
<dbReference type="EMBL" id="LN649229">
    <property type="protein sequence ID" value="CEI66634.1"/>
    <property type="molecule type" value="Genomic_DNA"/>
</dbReference>
<evidence type="ECO:0000256" key="1">
    <source>
        <dbReference type="ARBA" id="ARBA00008987"/>
    </source>
</evidence>
<dbReference type="Pfam" id="PF00085">
    <property type="entry name" value="Thioredoxin"/>
    <property type="match status" value="1"/>
</dbReference>
<evidence type="ECO:0000256" key="3">
    <source>
        <dbReference type="SAM" id="MobiDB-lite"/>
    </source>
</evidence>
<protein>
    <recommendedName>
        <fullName evidence="4">Thioredoxin domain-containing protein</fullName>
    </recommendedName>
</protein>
<organism evidence="5 6">
    <name type="scientific">Fusarium venenatum</name>
    <dbReference type="NCBI Taxonomy" id="56646"/>
    <lineage>
        <taxon>Eukaryota</taxon>
        <taxon>Fungi</taxon>
        <taxon>Dikarya</taxon>
        <taxon>Ascomycota</taxon>
        <taxon>Pezizomycotina</taxon>
        <taxon>Sordariomycetes</taxon>
        <taxon>Hypocreomycetidae</taxon>
        <taxon>Hypocreales</taxon>
        <taxon>Nectriaceae</taxon>
        <taxon>Fusarium</taxon>
    </lineage>
</organism>
<dbReference type="InterPro" id="IPR013766">
    <property type="entry name" value="Thioredoxin_domain"/>
</dbReference>
<evidence type="ECO:0000256" key="2">
    <source>
        <dbReference type="ARBA" id="ARBA00023157"/>
    </source>
</evidence>
<name>A0A2L2T707_9HYPO</name>
<feature type="domain" description="Thioredoxin" evidence="4">
    <location>
        <begin position="1"/>
        <end position="113"/>
    </location>
</feature>
<dbReference type="SUPFAM" id="SSF52833">
    <property type="entry name" value="Thioredoxin-like"/>
    <property type="match status" value="1"/>
</dbReference>
<dbReference type="PROSITE" id="PS51352">
    <property type="entry name" value="THIOREDOXIN_2"/>
    <property type="match status" value="1"/>
</dbReference>
<dbReference type="STRING" id="56646.A0A2L2T707"/>
<dbReference type="AlphaFoldDB" id="A0A2L2T707"/>
<proteinExistence type="inferred from homology"/>
<feature type="region of interest" description="Disordered" evidence="3">
    <location>
        <begin position="112"/>
        <end position="135"/>
    </location>
</feature>